<sequence length="29" mass="3151">MTQRGMFYVYLVGVLAGLVCFIVIGVMGL</sequence>
<keyword evidence="1" id="KW-0472">Membrane</keyword>
<proteinExistence type="predicted"/>
<evidence type="ECO:0000256" key="1">
    <source>
        <dbReference type="SAM" id="Phobius"/>
    </source>
</evidence>
<evidence type="ECO:0000313" key="2">
    <source>
        <dbReference type="EMBL" id="RKT68781.1"/>
    </source>
</evidence>
<gene>
    <name evidence="2" type="ORF">DFJ66_1974</name>
</gene>
<dbReference type="Proteomes" id="UP000272729">
    <property type="component" value="Unassembled WGS sequence"/>
</dbReference>
<organism evidence="2 3">
    <name type="scientific">Saccharothrix variisporea</name>
    <dbReference type="NCBI Taxonomy" id="543527"/>
    <lineage>
        <taxon>Bacteria</taxon>
        <taxon>Bacillati</taxon>
        <taxon>Actinomycetota</taxon>
        <taxon>Actinomycetes</taxon>
        <taxon>Pseudonocardiales</taxon>
        <taxon>Pseudonocardiaceae</taxon>
        <taxon>Saccharothrix</taxon>
    </lineage>
</organism>
<protein>
    <submittedName>
        <fullName evidence="2">Uncharacterized protein</fullName>
    </submittedName>
</protein>
<comment type="caution">
    <text evidence="2">The sequence shown here is derived from an EMBL/GenBank/DDBJ whole genome shotgun (WGS) entry which is preliminary data.</text>
</comment>
<feature type="transmembrane region" description="Helical" evidence="1">
    <location>
        <begin position="7"/>
        <end position="27"/>
    </location>
</feature>
<accession>A0A495X3H3</accession>
<name>A0A495X3H3_9PSEU</name>
<keyword evidence="1" id="KW-1133">Transmembrane helix</keyword>
<keyword evidence="1" id="KW-0812">Transmembrane</keyword>
<keyword evidence="3" id="KW-1185">Reference proteome</keyword>
<dbReference type="AlphaFoldDB" id="A0A495X3H3"/>
<dbReference type="EMBL" id="RBXR01000001">
    <property type="protein sequence ID" value="RKT68781.1"/>
    <property type="molecule type" value="Genomic_DNA"/>
</dbReference>
<reference evidence="2 3" key="1">
    <citation type="submission" date="2018-10" db="EMBL/GenBank/DDBJ databases">
        <title>Sequencing the genomes of 1000 actinobacteria strains.</title>
        <authorList>
            <person name="Klenk H.-P."/>
        </authorList>
    </citation>
    <scope>NUCLEOTIDE SEQUENCE [LARGE SCALE GENOMIC DNA]</scope>
    <source>
        <strain evidence="2 3">DSM 43911</strain>
    </source>
</reference>
<evidence type="ECO:0000313" key="3">
    <source>
        <dbReference type="Proteomes" id="UP000272729"/>
    </source>
</evidence>